<keyword evidence="1" id="KW-0812">Transmembrane</keyword>
<dbReference type="RefSeq" id="XP_024743155.1">
    <property type="nucleotide sequence ID" value="XM_024882444.1"/>
</dbReference>
<feature type="transmembrane region" description="Helical" evidence="1">
    <location>
        <begin position="71"/>
        <end position="89"/>
    </location>
</feature>
<evidence type="ECO:0000313" key="3">
    <source>
        <dbReference type="Proteomes" id="UP000235371"/>
    </source>
</evidence>
<keyword evidence="1" id="KW-0472">Membrane</keyword>
<dbReference type="EMBL" id="KZ613745">
    <property type="protein sequence ID" value="PMD66251.1"/>
    <property type="molecule type" value="Genomic_DNA"/>
</dbReference>
<organism evidence="2 3">
    <name type="scientific">Hyaloscypha bicolor E</name>
    <dbReference type="NCBI Taxonomy" id="1095630"/>
    <lineage>
        <taxon>Eukaryota</taxon>
        <taxon>Fungi</taxon>
        <taxon>Dikarya</taxon>
        <taxon>Ascomycota</taxon>
        <taxon>Pezizomycotina</taxon>
        <taxon>Leotiomycetes</taxon>
        <taxon>Helotiales</taxon>
        <taxon>Hyaloscyphaceae</taxon>
        <taxon>Hyaloscypha</taxon>
        <taxon>Hyaloscypha bicolor</taxon>
    </lineage>
</organism>
<reference evidence="2 3" key="1">
    <citation type="submission" date="2016-04" db="EMBL/GenBank/DDBJ databases">
        <title>A degradative enzymes factory behind the ericoid mycorrhizal symbiosis.</title>
        <authorList>
            <consortium name="DOE Joint Genome Institute"/>
            <person name="Martino E."/>
            <person name="Morin E."/>
            <person name="Grelet G."/>
            <person name="Kuo A."/>
            <person name="Kohler A."/>
            <person name="Daghino S."/>
            <person name="Barry K."/>
            <person name="Choi C."/>
            <person name="Cichocki N."/>
            <person name="Clum A."/>
            <person name="Copeland A."/>
            <person name="Hainaut M."/>
            <person name="Haridas S."/>
            <person name="Labutti K."/>
            <person name="Lindquist E."/>
            <person name="Lipzen A."/>
            <person name="Khouja H.-R."/>
            <person name="Murat C."/>
            <person name="Ohm R."/>
            <person name="Olson A."/>
            <person name="Spatafora J."/>
            <person name="Veneault-Fourrey C."/>
            <person name="Henrissat B."/>
            <person name="Grigoriev I."/>
            <person name="Martin F."/>
            <person name="Perotto S."/>
        </authorList>
    </citation>
    <scope>NUCLEOTIDE SEQUENCE [LARGE SCALE GENOMIC DNA]</scope>
    <source>
        <strain evidence="2 3">E</strain>
    </source>
</reference>
<gene>
    <name evidence="2" type="ORF">K444DRAFT_624746</name>
</gene>
<dbReference type="GeneID" id="36590521"/>
<dbReference type="AlphaFoldDB" id="A0A2J6TT94"/>
<evidence type="ECO:0000256" key="1">
    <source>
        <dbReference type="SAM" id="Phobius"/>
    </source>
</evidence>
<sequence>MQLSDLKYAFYALSPTFLSSALILMLLLLFAIASLLINTISYPKIAVTHMLIFLFSAFYIPAVPVAVSVDILLLTFILFSIVKSVGKFFSGSGRSKYVEKIIKLSLAFACLAILQDVVFAEADFGFSAMAQSSLVVGSLRRFLADVGVGYGVAAEMLARV</sequence>
<dbReference type="Proteomes" id="UP000235371">
    <property type="component" value="Unassembled WGS sequence"/>
</dbReference>
<evidence type="ECO:0000313" key="2">
    <source>
        <dbReference type="EMBL" id="PMD66251.1"/>
    </source>
</evidence>
<name>A0A2J6TT94_9HELO</name>
<dbReference type="OrthoDB" id="10389280at2759"/>
<keyword evidence="1" id="KW-1133">Transmembrane helix</keyword>
<accession>A0A2J6TT94</accession>
<protein>
    <submittedName>
        <fullName evidence="2">Uncharacterized protein</fullName>
    </submittedName>
</protein>
<dbReference type="InParanoid" id="A0A2J6TT94"/>
<feature type="transmembrane region" description="Helical" evidence="1">
    <location>
        <begin position="45"/>
        <end position="65"/>
    </location>
</feature>
<keyword evidence="3" id="KW-1185">Reference proteome</keyword>
<feature type="transmembrane region" description="Helical" evidence="1">
    <location>
        <begin position="12"/>
        <end position="33"/>
    </location>
</feature>
<proteinExistence type="predicted"/>